<dbReference type="SUPFAM" id="SSF118290">
    <property type="entry name" value="WRKY DNA-binding domain"/>
    <property type="match status" value="1"/>
</dbReference>
<dbReference type="GO" id="GO:0043565">
    <property type="term" value="F:sequence-specific DNA binding"/>
    <property type="evidence" value="ECO:0007669"/>
    <property type="project" value="InterPro"/>
</dbReference>
<keyword evidence="9" id="KW-1185">Reference proteome</keyword>
<evidence type="ECO:0000256" key="6">
    <source>
        <dbReference type="SAM" id="MobiDB-lite"/>
    </source>
</evidence>
<dbReference type="InterPro" id="IPR044810">
    <property type="entry name" value="WRKY_plant"/>
</dbReference>
<dbReference type="OrthoDB" id="693960at2759"/>
<dbReference type="SMART" id="SM00774">
    <property type="entry name" value="WRKY"/>
    <property type="match status" value="1"/>
</dbReference>
<dbReference type="InterPro" id="IPR003657">
    <property type="entry name" value="WRKY_dom"/>
</dbReference>
<evidence type="ECO:0000256" key="5">
    <source>
        <dbReference type="ARBA" id="ARBA00023242"/>
    </source>
</evidence>
<accession>A0A9Q1AL07</accession>
<protein>
    <submittedName>
        <fullName evidence="8">WRKY TRANSCRIPTION FACTOR 51-RELATED</fullName>
    </submittedName>
</protein>
<dbReference type="GO" id="GO:0003700">
    <property type="term" value="F:DNA-binding transcription factor activity"/>
    <property type="evidence" value="ECO:0007669"/>
    <property type="project" value="InterPro"/>
</dbReference>
<evidence type="ECO:0000259" key="7">
    <source>
        <dbReference type="PROSITE" id="PS50811"/>
    </source>
</evidence>
<keyword evidence="5" id="KW-0539">Nucleus</keyword>
<feature type="compositionally biased region" description="Polar residues" evidence="6">
    <location>
        <begin position="59"/>
        <end position="68"/>
    </location>
</feature>
<keyword evidence="3" id="KW-0238">DNA-binding</keyword>
<organism evidence="8 9">
    <name type="scientific">Salix purpurea</name>
    <name type="common">Purple osier willow</name>
    <dbReference type="NCBI Taxonomy" id="77065"/>
    <lineage>
        <taxon>Eukaryota</taxon>
        <taxon>Viridiplantae</taxon>
        <taxon>Streptophyta</taxon>
        <taxon>Embryophyta</taxon>
        <taxon>Tracheophyta</taxon>
        <taxon>Spermatophyta</taxon>
        <taxon>Magnoliopsida</taxon>
        <taxon>eudicotyledons</taxon>
        <taxon>Gunneridae</taxon>
        <taxon>Pentapetalae</taxon>
        <taxon>rosids</taxon>
        <taxon>fabids</taxon>
        <taxon>Malpighiales</taxon>
        <taxon>Salicaceae</taxon>
        <taxon>Saliceae</taxon>
        <taxon>Salix</taxon>
    </lineage>
</organism>
<dbReference type="AlphaFoldDB" id="A0A9Q1AL07"/>
<keyword evidence="4" id="KW-0804">Transcription</keyword>
<dbReference type="PANTHER" id="PTHR31221">
    <property type="entry name" value="WRKY TRANSCRIPTION FACTOR PROTEIN 1-RELATED"/>
    <property type="match status" value="1"/>
</dbReference>
<keyword evidence="2" id="KW-0805">Transcription regulation</keyword>
<dbReference type="PROSITE" id="PS50811">
    <property type="entry name" value="WRKY"/>
    <property type="match status" value="1"/>
</dbReference>
<reference evidence="8" key="1">
    <citation type="submission" date="2022-11" db="EMBL/GenBank/DDBJ databases">
        <authorList>
            <person name="Hyden B.L."/>
            <person name="Feng K."/>
            <person name="Yates T."/>
            <person name="Jawdy S."/>
            <person name="Smart L.B."/>
            <person name="Muchero W."/>
        </authorList>
    </citation>
    <scope>NUCLEOTIDE SEQUENCE</scope>
    <source>
        <tissue evidence="8">Shoot tip</tissue>
    </source>
</reference>
<dbReference type="Gene3D" id="2.20.25.80">
    <property type="entry name" value="WRKY domain"/>
    <property type="match status" value="1"/>
</dbReference>
<feature type="region of interest" description="Disordered" evidence="6">
    <location>
        <begin position="41"/>
        <end position="68"/>
    </location>
</feature>
<gene>
    <name evidence="8" type="ORF">OIU79_018179</name>
</gene>
<dbReference type="EMBL" id="JAPFFK010000002">
    <property type="protein sequence ID" value="KAJ6774942.1"/>
    <property type="molecule type" value="Genomic_DNA"/>
</dbReference>
<evidence type="ECO:0000256" key="2">
    <source>
        <dbReference type="ARBA" id="ARBA00023015"/>
    </source>
</evidence>
<feature type="domain" description="WRKY" evidence="7">
    <location>
        <begin position="111"/>
        <end position="150"/>
    </location>
</feature>
<dbReference type="GO" id="GO:0005634">
    <property type="term" value="C:nucleus"/>
    <property type="evidence" value="ECO:0007669"/>
    <property type="project" value="UniProtKB-SubCell"/>
</dbReference>
<dbReference type="Pfam" id="PF03106">
    <property type="entry name" value="WRKY"/>
    <property type="match status" value="1"/>
</dbReference>
<reference evidence="8" key="2">
    <citation type="journal article" date="2023" name="Int. J. Mol. Sci.">
        <title>De Novo Assembly and Annotation of 11 Diverse Shrub Willow (Salix) Genomes Reveals Novel Gene Organization in Sex-Linked Regions.</title>
        <authorList>
            <person name="Hyden B."/>
            <person name="Feng K."/>
            <person name="Yates T.B."/>
            <person name="Jawdy S."/>
            <person name="Cereghino C."/>
            <person name="Smart L.B."/>
            <person name="Muchero W."/>
        </authorList>
    </citation>
    <scope>NUCLEOTIDE SEQUENCE</scope>
    <source>
        <tissue evidence="8">Shoot tip</tissue>
    </source>
</reference>
<comment type="caution">
    <text evidence="8">The sequence shown here is derived from an EMBL/GenBank/DDBJ whole genome shotgun (WGS) entry which is preliminary data.</text>
</comment>
<evidence type="ECO:0000313" key="8">
    <source>
        <dbReference type="EMBL" id="KAJ6774942.1"/>
    </source>
</evidence>
<evidence type="ECO:0000256" key="1">
    <source>
        <dbReference type="ARBA" id="ARBA00004123"/>
    </source>
</evidence>
<evidence type="ECO:0000256" key="3">
    <source>
        <dbReference type="ARBA" id="ARBA00023125"/>
    </source>
</evidence>
<evidence type="ECO:0000313" key="9">
    <source>
        <dbReference type="Proteomes" id="UP001151532"/>
    </source>
</evidence>
<dbReference type="InterPro" id="IPR036576">
    <property type="entry name" value="WRKY_dom_sf"/>
</dbReference>
<dbReference type="Proteomes" id="UP001151532">
    <property type="component" value="Chromosome 5"/>
</dbReference>
<evidence type="ECO:0000256" key="4">
    <source>
        <dbReference type="ARBA" id="ARBA00023163"/>
    </source>
</evidence>
<feature type="compositionally biased region" description="Low complexity" evidence="6">
    <location>
        <begin position="43"/>
        <end position="52"/>
    </location>
</feature>
<sequence>MDCPGNPNHYYSCFREGFDPPATEFQVSDYLVLDDGFVEDESSSQSMASSEQVPGGSPTGYSGATSRNNGIKCKNGVKKNKIEGGHRVAFRTKSELENDYFDFISSLDFHRNYYKCSSGGCDVKKIVERDREDSTFVITTYDGVHNHESPCTVYYNYNYNQMPVGVPHAWTLQDSSPHSSSSS</sequence>
<dbReference type="PANTHER" id="PTHR31221:SF283">
    <property type="entry name" value="WRKY DOMAIN-CONTAINING PROTEIN"/>
    <property type="match status" value="1"/>
</dbReference>
<comment type="subcellular location">
    <subcellularLocation>
        <location evidence="1">Nucleus</location>
    </subcellularLocation>
</comment>
<proteinExistence type="predicted"/>
<name>A0A9Q1AL07_SALPP</name>